<accession>A0A844QAW4</accession>
<dbReference type="PANTHER" id="PTHR48069:SF3">
    <property type="entry name" value="DIHYDROFOLATE REDUCTASE"/>
    <property type="match status" value="1"/>
</dbReference>
<comment type="function">
    <text evidence="7">Key enzyme in folate metabolism. Catalyzes an essential reaction for de novo glycine and purine synthesis, and for DNA precursor synthesis.</text>
</comment>
<reference evidence="9 10" key="1">
    <citation type="submission" date="2019-12" db="EMBL/GenBank/DDBJ databases">
        <title>Nitratireductor arenosus sp. nov., Isolated from sea sand, Jeju island, South Korea.</title>
        <authorList>
            <person name="Kim W."/>
        </authorList>
    </citation>
    <scope>NUCLEOTIDE SEQUENCE [LARGE SCALE GENOMIC DNA]</scope>
    <source>
        <strain evidence="9 10">CAU 1489</strain>
    </source>
</reference>
<name>A0A844QAW4_9HYPH</name>
<dbReference type="UniPathway" id="UPA00077">
    <property type="reaction ID" value="UER00158"/>
</dbReference>
<evidence type="ECO:0000259" key="8">
    <source>
        <dbReference type="PROSITE" id="PS51330"/>
    </source>
</evidence>
<dbReference type="GO" id="GO:0006730">
    <property type="term" value="P:one-carbon metabolic process"/>
    <property type="evidence" value="ECO:0007669"/>
    <property type="project" value="UniProtKB-KW"/>
</dbReference>
<evidence type="ECO:0000313" key="9">
    <source>
        <dbReference type="EMBL" id="MVA97186.1"/>
    </source>
</evidence>
<dbReference type="GO" id="GO:0046655">
    <property type="term" value="P:folic acid metabolic process"/>
    <property type="evidence" value="ECO:0007669"/>
    <property type="project" value="TreeGrafter"/>
</dbReference>
<dbReference type="GO" id="GO:0004146">
    <property type="term" value="F:dihydrofolate reductase activity"/>
    <property type="evidence" value="ECO:0007669"/>
    <property type="project" value="UniProtKB-EC"/>
</dbReference>
<dbReference type="InterPro" id="IPR001796">
    <property type="entry name" value="DHFR_dom"/>
</dbReference>
<comment type="similarity">
    <text evidence="2">Belongs to the dihydrofolate reductase family.</text>
</comment>
<keyword evidence="6" id="KW-0560">Oxidoreductase</keyword>
<evidence type="ECO:0000313" key="10">
    <source>
        <dbReference type="Proteomes" id="UP000463224"/>
    </source>
</evidence>
<keyword evidence="4" id="KW-0554">One-carbon metabolism</keyword>
<dbReference type="GO" id="GO:0005829">
    <property type="term" value="C:cytosol"/>
    <property type="evidence" value="ECO:0007669"/>
    <property type="project" value="TreeGrafter"/>
</dbReference>
<evidence type="ECO:0000256" key="5">
    <source>
        <dbReference type="ARBA" id="ARBA00022857"/>
    </source>
</evidence>
<evidence type="ECO:0000256" key="2">
    <source>
        <dbReference type="ARBA" id="ARBA00009539"/>
    </source>
</evidence>
<organism evidence="9 10">
    <name type="scientific">Nitratireductor arenosus</name>
    <dbReference type="NCBI Taxonomy" id="2682096"/>
    <lineage>
        <taxon>Bacteria</taxon>
        <taxon>Pseudomonadati</taxon>
        <taxon>Pseudomonadota</taxon>
        <taxon>Alphaproteobacteria</taxon>
        <taxon>Hyphomicrobiales</taxon>
        <taxon>Phyllobacteriaceae</taxon>
        <taxon>Nitratireductor</taxon>
    </lineage>
</organism>
<dbReference type="InterPro" id="IPR012259">
    <property type="entry name" value="DHFR"/>
</dbReference>
<keyword evidence="10" id="KW-1185">Reference proteome</keyword>
<dbReference type="GO" id="GO:0046654">
    <property type="term" value="P:tetrahydrofolate biosynthetic process"/>
    <property type="evidence" value="ECO:0007669"/>
    <property type="project" value="UniProtKB-UniPathway"/>
</dbReference>
<dbReference type="CDD" id="cd00209">
    <property type="entry name" value="DHFR"/>
    <property type="match status" value="1"/>
</dbReference>
<evidence type="ECO:0000256" key="3">
    <source>
        <dbReference type="ARBA" id="ARBA00012856"/>
    </source>
</evidence>
<proteinExistence type="inferred from homology"/>
<gene>
    <name evidence="9" type="ORF">GN330_07990</name>
</gene>
<comment type="pathway">
    <text evidence="1">Cofactor biosynthesis; tetrahydrofolate biosynthesis; 5,6,7,8-tetrahydrofolate from 7,8-dihydrofolate: step 1/1.</text>
</comment>
<dbReference type="RefSeq" id="WP_156712170.1">
    <property type="nucleotide sequence ID" value="NZ_WPHG01000002.1"/>
</dbReference>
<feature type="domain" description="DHFR" evidence="8">
    <location>
        <begin position="11"/>
        <end position="180"/>
    </location>
</feature>
<protein>
    <recommendedName>
        <fullName evidence="3">dihydrofolate reductase</fullName>
        <ecNumber evidence="3">1.5.1.3</ecNumber>
    </recommendedName>
</protein>
<dbReference type="EC" id="1.5.1.3" evidence="3"/>
<comment type="caution">
    <text evidence="9">The sequence shown here is derived from an EMBL/GenBank/DDBJ whole genome shotgun (WGS) entry which is preliminary data.</text>
</comment>
<dbReference type="SUPFAM" id="SSF53597">
    <property type="entry name" value="Dihydrofolate reductase-like"/>
    <property type="match status" value="1"/>
</dbReference>
<dbReference type="InterPro" id="IPR024072">
    <property type="entry name" value="DHFR-like_dom_sf"/>
</dbReference>
<dbReference type="EMBL" id="WPHG01000002">
    <property type="protein sequence ID" value="MVA97186.1"/>
    <property type="molecule type" value="Genomic_DNA"/>
</dbReference>
<dbReference type="AlphaFoldDB" id="A0A844QAW4"/>
<dbReference type="PANTHER" id="PTHR48069">
    <property type="entry name" value="DIHYDROFOLATE REDUCTASE"/>
    <property type="match status" value="1"/>
</dbReference>
<dbReference type="Pfam" id="PF00186">
    <property type="entry name" value="DHFR_1"/>
    <property type="match status" value="1"/>
</dbReference>
<dbReference type="GO" id="GO:0046452">
    <property type="term" value="P:dihydrofolate metabolic process"/>
    <property type="evidence" value="ECO:0007669"/>
    <property type="project" value="TreeGrafter"/>
</dbReference>
<evidence type="ECO:0000256" key="7">
    <source>
        <dbReference type="ARBA" id="ARBA00025067"/>
    </source>
</evidence>
<dbReference type="Proteomes" id="UP000463224">
    <property type="component" value="Unassembled WGS sequence"/>
</dbReference>
<sequence length="229" mass="27234">MSRKNRTRMPSATSLVARSFPDKIIGIENSLPWHLGTDLRHFKERTIEHAVIMGRKTFESIGRPLPRRCNIVLSRRPLEESKFVKWAPNPETAILLADQFSILNLKKEFFIIGGEEIYNIFHNYINLIYLTDVNTGPINGDAKFEMDFDSREWWFRFEREFPRSDVDDYSFRISCIVRRKPFHRFLSKAERFGTDPNIWQAWERYEAMMERTKPDVVVEDEQLDLLKDL</sequence>
<dbReference type="PRINTS" id="PR00070">
    <property type="entry name" value="DHFR"/>
</dbReference>
<keyword evidence="5" id="KW-0521">NADP</keyword>
<evidence type="ECO:0000256" key="6">
    <source>
        <dbReference type="ARBA" id="ARBA00023002"/>
    </source>
</evidence>
<dbReference type="GO" id="GO:0050661">
    <property type="term" value="F:NADP binding"/>
    <property type="evidence" value="ECO:0007669"/>
    <property type="project" value="InterPro"/>
</dbReference>
<dbReference type="Gene3D" id="3.40.430.10">
    <property type="entry name" value="Dihydrofolate Reductase, subunit A"/>
    <property type="match status" value="1"/>
</dbReference>
<evidence type="ECO:0000256" key="4">
    <source>
        <dbReference type="ARBA" id="ARBA00022563"/>
    </source>
</evidence>
<dbReference type="PROSITE" id="PS51330">
    <property type="entry name" value="DHFR_2"/>
    <property type="match status" value="1"/>
</dbReference>
<evidence type="ECO:0000256" key="1">
    <source>
        <dbReference type="ARBA" id="ARBA00004903"/>
    </source>
</evidence>